<dbReference type="Pfam" id="PF25873">
    <property type="entry name" value="WHD_MalT"/>
    <property type="match status" value="1"/>
</dbReference>
<dbReference type="Gene3D" id="3.40.50.300">
    <property type="entry name" value="P-loop containing nucleotide triphosphate hydrolases"/>
    <property type="match status" value="1"/>
</dbReference>
<evidence type="ECO:0000256" key="1">
    <source>
        <dbReference type="ARBA" id="ARBA00023125"/>
    </source>
</evidence>
<dbReference type="SMART" id="SM00382">
    <property type="entry name" value="AAA"/>
    <property type="match status" value="1"/>
</dbReference>
<dbReference type="PANTHER" id="PTHR43214">
    <property type="entry name" value="TWO-COMPONENT RESPONSE REGULATOR"/>
    <property type="match status" value="1"/>
</dbReference>
<dbReference type="InterPro" id="IPR036388">
    <property type="entry name" value="WH-like_DNA-bd_sf"/>
</dbReference>
<evidence type="ECO:0000259" key="2">
    <source>
        <dbReference type="PROSITE" id="PS50043"/>
    </source>
</evidence>
<dbReference type="SMART" id="SM00421">
    <property type="entry name" value="HTH_LUXR"/>
    <property type="match status" value="1"/>
</dbReference>
<dbReference type="InterPro" id="IPR003593">
    <property type="entry name" value="AAA+_ATPase"/>
</dbReference>
<dbReference type="PROSITE" id="PS00622">
    <property type="entry name" value="HTH_LUXR_1"/>
    <property type="match status" value="1"/>
</dbReference>
<dbReference type="RefSeq" id="WP_345718403.1">
    <property type="nucleotide sequence ID" value="NZ_BAABFP010000008.1"/>
</dbReference>
<gene>
    <name evidence="3" type="ORF">ACFQDO_07330</name>
</gene>
<dbReference type="SUPFAM" id="SSF52540">
    <property type="entry name" value="P-loop containing nucleoside triphosphate hydrolases"/>
    <property type="match status" value="1"/>
</dbReference>
<keyword evidence="4" id="KW-1185">Reference proteome</keyword>
<dbReference type="Gene3D" id="1.10.10.10">
    <property type="entry name" value="Winged helix-like DNA-binding domain superfamily/Winged helix DNA-binding domain"/>
    <property type="match status" value="1"/>
</dbReference>
<accession>A0ABW1JDN3</accession>
<dbReference type="InterPro" id="IPR016032">
    <property type="entry name" value="Sig_transdc_resp-reg_C-effctor"/>
</dbReference>
<dbReference type="SUPFAM" id="SSF46894">
    <property type="entry name" value="C-terminal effector domain of the bipartite response regulators"/>
    <property type="match status" value="1"/>
</dbReference>
<proteinExistence type="predicted"/>
<dbReference type="CDD" id="cd06170">
    <property type="entry name" value="LuxR_C_like"/>
    <property type="match status" value="1"/>
</dbReference>
<dbReference type="Pfam" id="PF25199">
    <property type="entry name" value="nSTAND_NTPase5"/>
    <property type="match status" value="1"/>
</dbReference>
<keyword evidence="1" id="KW-0238">DNA-binding</keyword>
<dbReference type="Proteomes" id="UP001596189">
    <property type="component" value="Unassembled WGS sequence"/>
</dbReference>
<comment type="caution">
    <text evidence="3">The sequence shown here is derived from an EMBL/GenBank/DDBJ whole genome shotgun (WGS) entry which is preliminary data.</text>
</comment>
<dbReference type="InterPro" id="IPR039420">
    <property type="entry name" value="WalR-like"/>
</dbReference>
<dbReference type="EMBL" id="JBHSRD010000003">
    <property type="protein sequence ID" value="MFC6006939.1"/>
    <property type="molecule type" value="Genomic_DNA"/>
</dbReference>
<feature type="domain" description="HTH luxR-type" evidence="2">
    <location>
        <begin position="824"/>
        <end position="889"/>
    </location>
</feature>
<dbReference type="InterPro" id="IPR027417">
    <property type="entry name" value="P-loop_NTPase"/>
</dbReference>
<dbReference type="Pfam" id="PF00196">
    <property type="entry name" value="GerE"/>
    <property type="match status" value="1"/>
</dbReference>
<dbReference type="PRINTS" id="PR00038">
    <property type="entry name" value="HTHLUXR"/>
</dbReference>
<organism evidence="3 4">
    <name type="scientific">Angustibacter luteus</name>
    <dbReference type="NCBI Taxonomy" id="658456"/>
    <lineage>
        <taxon>Bacteria</taxon>
        <taxon>Bacillati</taxon>
        <taxon>Actinomycetota</taxon>
        <taxon>Actinomycetes</taxon>
        <taxon>Kineosporiales</taxon>
        <taxon>Kineosporiaceae</taxon>
    </lineage>
</organism>
<name>A0ABW1JDN3_9ACTN</name>
<sequence length="893" mass="94707">MPSGVEGGAIAAHPIFARDLPGNWVPRPRLDELLDEATTRPLTVVVAPAGSGKSAMLRGWAAQQSARKRRVLWLDCRRARPRVASGVVDALARASEAKGRTVVVLDDAHLLAAADLRAVGELLADGDGRVRIVLASRRDLMLPLVRLELAGQVTTIRATHLRFTDREASRLITAHANGAAAADVQIIRDRGQGWAAALVLGARALAAATDPVTAREALSTTEQPVLDYLLGEVFETLDARTRHVLLCTCSNDLVTASEAVVMSADAGAATLIARMAAEGLLVTAARDASGETAWHYHPLLQELLRRRVVSDGPEHELHEAAEARIVQVSGQHGDMATALRHATHLDDAGQLVELLRTHGLGLIANGERELVGMALDAVPDDLGDGDAGLAVLRALERRAAGDLKRATQLAGQALALGVGPQAHPSTAWGVGEPILLCWLARTGLLPATDAIGAARRRLERGAVDGESHGPDAGRAADGARAWLLIELAVVECWAGQLDAAHEHLDAALVVARAQGADLPVIEAMAYASLVDLARGSYSSADRRAREVIARVQETAQQQATFVASAHVVHAWVALNDLDLELSEQHVRLVRREAAGELDVVVDVLVHLIECHLLAHAGQVQEARSYLDSPPPVPGVVPRFLRRWYAELRGWLALLAADVDDAVEAAAELRALGKSADASLVDAVVLDLRGDPSASAAALDELLEACRPGARRQSVGAAAAVHRTWMSLRDGEIEDAEHQLRGLLSRVGPHRRLVLADVGRAPEFVHLLAGEAARDDAHPAAADLLDTLTRLGGGRSIPAQATARAARERPAPPLVVDLTSAAGTTSGMVIDLTSRELDVLRELSLGGSYTDIAATLYITENTVKTHLASLYRKLGATRRAEALRSAREAGMLPG</sequence>
<dbReference type="PROSITE" id="PS50043">
    <property type="entry name" value="HTH_LUXR_2"/>
    <property type="match status" value="1"/>
</dbReference>
<protein>
    <submittedName>
        <fullName evidence="3">LuxR C-terminal-related transcriptional regulator</fullName>
    </submittedName>
</protein>
<dbReference type="InterPro" id="IPR000792">
    <property type="entry name" value="Tscrpt_reg_LuxR_C"/>
</dbReference>
<dbReference type="InterPro" id="IPR057574">
    <property type="entry name" value="nSTAND_NTPase5_dom"/>
</dbReference>
<dbReference type="InterPro" id="IPR059106">
    <property type="entry name" value="WHD_MalT"/>
</dbReference>
<reference evidence="4" key="1">
    <citation type="journal article" date="2019" name="Int. J. Syst. Evol. Microbiol.">
        <title>The Global Catalogue of Microorganisms (GCM) 10K type strain sequencing project: providing services to taxonomists for standard genome sequencing and annotation.</title>
        <authorList>
            <consortium name="The Broad Institute Genomics Platform"/>
            <consortium name="The Broad Institute Genome Sequencing Center for Infectious Disease"/>
            <person name="Wu L."/>
            <person name="Ma J."/>
        </authorList>
    </citation>
    <scope>NUCLEOTIDE SEQUENCE [LARGE SCALE GENOMIC DNA]</scope>
    <source>
        <strain evidence="4">KACC 14249</strain>
    </source>
</reference>
<evidence type="ECO:0000313" key="4">
    <source>
        <dbReference type="Proteomes" id="UP001596189"/>
    </source>
</evidence>
<evidence type="ECO:0000313" key="3">
    <source>
        <dbReference type="EMBL" id="MFC6006939.1"/>
    </source>
</evidence>